<dbReference type="InterPro" id="IPR036961">
    <property type="entry name" value="Kinesin_motor_dom_sf"/>
</dbReference>
<reference evidence="10" key="1">
    <citation type="submission" date="2022-11" db="UniProtKB">
        <authorList>
            <consortium name="WormBaseParasite"/>
        </authorList>
    </citation>
    <scope>IDENTIFICATION</scope>
</reference>
<dbReference type="GO" id="GO:0016459">
    <property type="term" value="C:myosin complex"/>
    <property type="evidence" value="ECO:0007669"/>
    <property type="project" value="UniProtKB-KW"/>
</dbReference>
<dbReference type="GO" id="GO:0000146">
    <property type="term" value="F:microfilament motor activity"/>
    <property type="evidence" value="ECO:0007669"/>
    <property type="project" value="InterPro"/>
</dbReference>
<organism evidence="9 10">
    <name type="scientific">Romanomermis culicivorax</name>
    <name type="common">Nematode worm</name>
    <dbReference type="NCBI Taxonomy" id="13658"/>
    <lineage>
        <taxon>Eukaryota</taxon>
        <taxon>Metazoa</taxon>
        <taxon>Ecdysozoa</taxon>
        <taxon>Nematoda</taxon>
        <taxon>Enoplea</taxon>
        <taxon>Dorylaimia</taxon>
        <taxon>Mermithida</taxon>
        <taxon>Mermithoidea</taxon>
        <taxon>Mermithidae</taxon>
        <taxon>Romanomermis</taxon>
    </lineage>
</organism>
<dbReference type="AlphaFoldDB" id="A0A915IKI3"/>
<dbReference type="Proteomes" id="UP000887565">
    <property type="component" value="Unplaced"/>
</dbReference>
<dbReference type="GO" id="GO:0005737">
    <property type="term" value="C:cytoplasm"/>
    <property type="evidence" value="ECO:0007669"/>
    <property type="project" value="UniProtKB-SubCell"/>
</dbReference>
<dbReference type="Gene3D" id="3.40.850.10">
    <property type="entry name" value="Kinesin motor domain"/>
    <property type="match status" value="1"/>
</dbReference>
<keyword evidence="4" id="KW-0067">ATP-binding</keyword>
<dbReference type="OMA" id="HRTIVGH"/>
<keyword evidence="5 7" id="KW-0518">Myosin</keyword>
<evidence type="ECO:0000313" key="9">
    <source>
        <dbReference type="Proteomes" id="UP000887565"/>
    </source>
</evidence>
<evidence type="ECO:0000256" key="3">
    <source>
        <dbReference type="ARBA" id="ARBA00022741"/>
    </source>
</evidence>
<comment type="similarity">
    <text evidence="7">Belongs to the TRAFAC class myosin-kinesin ATPase superfamily. Myosin family.</text>
</comment>
<dbReference type="InterPro" id="IPR001609">
    <property type="entry name" value="Myosin_head_motor_dom-like"/>
</dbReference>
<evidence type="ECO:0000256" key="6">
    <source>
        <dbReference type="ARBA" id="ARBA00023175"/>
    </source>
</evidence>
<comment type="caution">
    <text evidence="7">Lacks conserved residue(s) required for the propagation of feature annotation.</text>
</comment>
<dbReference type="InterPro" id="IPR027417">
    <property type="entry name" value="P-loop_NTPase"/>
</dbReference>
<feature type="region of interest" description="Actin-binding" evidence="7">
    <location>
        <begin position="24"/>
        <end position="46"/>
    </location>
</feature>
<dbReference type="SMART" id="SM00015">
    <property type="entry name" value="IQ"/>
    <property type="match status" value="4"/>
</dbReference>
<keyword evidence="9" id="KW-1185">Reference proteome</keyword>
<feature type="domain" description="Myosin motor" evidence="8">
    <location>
        <begin position="1"/>
        <end position="162"/>
    </location>
</feature>
<evidence type="ECO:0000256" key="7">
    <source>
        <dbReference type="PROSITE-ProRule" id="PRU00782"/>
    </source>
</evidence>
<dbReference type="PROSITE" id="PS51456">
    <property type="entry name" value="MYOSIN_MOTOR"/>
    <property type="match status" value="1"/>
</dbReference>
<dbReference type="GO" id="GO:0005524">
    <property type="term" value="F:ATP binding"/>
    <property type="evidence" value="ECO:0007669"/>
    <property type="project" value="UniProtKB-KW"/>
</dbReference>
<dbReference type="Gene3D" id="6.20.240.20">
    <property type="match status" value="1"/>
</dbReference>
<dbReference type="GO" id="GO:0035556">
    <property type="term" value="P:intracellular signal transduction"/>
    <property type="evidence" value="ECO:0007669"/>
    <property type="project" value="InterPro"/>
</dbReference>
<comment type="subcellular location">
    <subcellularLocation>
        <location evidence="1">Cytoplasm</location>
    </subcellularLocation>
</comment>
<dbReference type="GO" id="GO:0051015">
    <property type="term" value="F:actin filament binding"/>
    <property type="evidence" value="ECO:0007669"/>
    <property type="project" value="TreeGrafter"/>
</dbReference>
<evidence type="ECO:0000256" key="1">
    <source>
        <dbReference type="ARBA" id="ARBA00004496"/>
    </source>
</evidence>
<dbReference type="PANTHER" id="PTHR46184:SF5">
    <property type="entry name" value="UNCONVENTIONAL MYOSIN-IXA-LIKE"/>
    <property type="match status" value="1"/>
</dbReference>
<keyword evidence="2" id="KW-0963">Cytoplasm</keyword>
<evidence type="ECO:0000313" key="10">
    <source>
        <dbReference type="WBParaSite" id="nRc.2.0.1.t14687-RA"/>
    </source>
</evidence>
<keyword evidence="7" id="KW-0009">Actin-binding</keyword>
<evidence type="ECO:0000256" key="4">
    <source>
        <dbReference type="ARBA" id="ARBA00022840"/>
    </source>
</evidence>
<dbReference type="GO" id="GO:0005096">
    <property type="term" value="F:GTPase activator activity"/>
    <property type="evidence" value="ECO:0007669"/>
    <property type="project" value="InterPro"/>
</dbReference>
<sequence length="349" mass="41126">MLVGKKPALSRKTCTVVAQFQHSLSRLMDTLSNARPFFIRCVKSNNEKVPCLFDEDIIIKQLRYTGMLETVRIRRAGYSVRLKYLDFLQQYRIILPKEVLISLNYSQINTPEIDVHNVEYAKSVVAEFIAKHPIVERQNIQFGTTKIFMRDAEKLLLDDQLHRTIVGHVLRLQSWFRTVIQKRRYLRVKTGIVSLQAVARGFLVRRRMQKRAVAALCIQSYWRSFLQRRKFLVIRRSVIILQASCRGWLLRREFQEAKNNQRKMHPKIPKINLPEDEPSNLKLYVERGYEEERSESSSNEDYDEEDEASMLARIDRTPSLDATFILENRKLKLLGVKEEKVCNEQEPRI</sequence>
<accession>A0A915IKI3</accession>
<dbReference type="PANTHER" id="PTHR46184">
    <property type="entry name" value="UNCONVENTIONAL MYOSIN-IXB-LIKE PROTEIN"/>
    <property type="match status" value="1"/>
</dbReference>
<name>A0A915IKI3_ROMCU</name>
<dbReference type="Gene3D" id="1.20.58.530">
    <property type="match status" value="1"/>
</dbReference>
<dbReference type="Pfam" id="PF00612">
    <property type="entry name" value="IQ"/>
    <property type="match status" value="3"/>
</dbReference>
<dbReference type="GO" id="GO:0005884">
    <property type="term" value="C:actin filament"/>
    <property type="evidence" value="ECO:0007669"/>
    <property type="project" value="TreeGrafter"/>
</dbReference>
<keyword evidence="6" id="KW-0505">Motor protein</keyword>
<dbReference type="FunFam" id="3.40.850.10:FF:000008">
    <property type="entry name" value="Putative unconventional myosin-IXa"/>
    <property type="match status" value="1"/>
</dbReference>
<dbReference type="Pfam" id="PF00063">
    <property type="entry name" value="Myosin_head"/>
    <property type="match status" value="1"/>
</dbReference>
<dbReference type="InterPro" id="IPR046987">
    <property type="entry name" value="Myo9"/>
</dbReference>
<keyword evidence="3" id="KW-0547">Nucleotide-binding</keyword>
<protein>
    <submittedName>
        <fullName evidence="10">Myosin motor domain-containing protein</fullName>
    </submittedName>
</protein>
<evidence type="ECO:0000256" key="5">
    <source>
        <dbReference type="ARBA" id="ARBA00023123"/>
    </source>
</evidence>
<evidence type="ECO:0000259" key="8">
    <source>
        <dbReference type="PROSITE" id="PS51456"/>
    </source>
</evidence>
<dbReference type="PROSITE" id="PS50096">
    <property type="entry name" value="IQ"/>
    <property type="match status" value="3"/>
</dbReference>
<dbReference type="SUPFAM" id="SSF52540">
    <property type="entry name" value="P-loop containing nucleoside triphosphate hydrolases"/>
    <property type="match status" value="2"/>
</dbReference>
<dbReference type="InterPro" id="IPR000048">
    <property type="entry name" value="IQ_motif_EF-hand-BS"/>
</dbReference>
<dbReference type="WBParaSite" id="nRc.2.0.1.t14687-RA">
    <property type="protein sequence ID" value="nRc.2.0.1.t14687-RA"/>
    <property type="gene ID" value="nRc.2.0.1.g14687"/>
</dbReference>
<proteinExistence type="inferred from homology"/>
<evidence type="ECO:0000256" key="2">
    <source>
        <dbReference type="ARBA" id="ARBA00022490"/>
    </source>
</evidence>
<dbReference type="Gene3D" id="1.20.5.190">
    <property type="match status" value="2"/>
</dbReference>